<proteinExistence type="predicted"/>
<name>A0A1S0U607_LOALO</name>
<dbReference type="EMBL" id="JH712097">
    <property type="protein sequence ID" value="EFO25394.1"/>
    <property type="molecule type" value="Genomic_DNA"/>
</dbReference>
<keyword evidence="1" id="KW-0732">Signal</keyword>
<organism evidence="2">
    <name type="scientific">Loa loa</name>
    <name type="common">Eye worm</name>
    <name type="synonym">Filaria loa</name>
    <dbReference type="NCBI Taxonomy" id="7209"/>
    <lineage>
        <taxon>Eukaryota</taxon>
        <taxon>Metazoa</taxon>
        <taxon>Ecdysozoa</taxon>
        <taxon>Nematoda</taxon>
        <taxon>Chromadorea</taxon>
        <taxon>Rhabditida</taxon>
        <taxon>Spirurina</taxon>
        <taxon>Spiruromorpha</taxon>
        <taxon>Filarioidea</taxon>
        <taxon>Onchocercidae</taxon>
        <taxon>Loa</taxon>
    </lineage>
</organism>
<dbReference type="GeneID" id="9940480"/>
<evidence type="ECO:0000313" key="2">
    <source>
        <dbReference type="EMBL" id="EFO25394.1"/>
    </source>
</evidence>
<dbReference type="RefSeq" id="XP_003138671.1">
    <property type="nucleotide sequence ID" value="XM_003138623.1"/>
</dbReference>
<protein>
    <submittedName>
        <fullName evidence="2">Uncharacterized protein</fullName>
    </submittedName>
</protein>
<feature type="signal peptide" evidence="1">
    <location>
        <begin position="1"/>
        <end position="16"/>
    </location>
</feature>
<dbReference type="KEGG" id="loa:LOAG_03086"/>
<evidence type="ECO:0000256" key="1">
    <source>
        <dbReference type="SAM" id="SignalP"/>
    </source>
</evidence>
<reference evidence="2" key="1">
    <citation type="submission" date="2012-04" db="EMBL/GenBank/DDBJ databases">
        <title>The Genome Sequence of Loa loa.</title>
        <authorList>
            <consortium name="The Broad Institute Genome Sequencing Platform"/>
            <consortium name="Broad Institute Genome Sequencing Center for Infectious Disease"/>
            <person name="Nutman T.B."/>
            <person name="Fink D.L."/>
            <person name="Russ C."/>
            <person name="Young S."/>
            <person name="Zeng Q."/>
            <person name="Gargeya S."/>
            <person name="Alvarado L."/>
            <person name="Berlin A."/>
            <person name="Chapman S.B."/>
            <person name="Chen Z."/>
            <person name="Freedman E."/>
            <person name="Gellesch M."/>
            <person name="Goldberg J."/>
            <person name="Griggs A."/>
            <person name="Gujja S."/>
            <person name="Heilman E.R."/>
            <person name="Heiman D."/>
            <person name="Howarth C."/>
            <person name="Mehta T."/>
            <person name="Neiman D."/>
            <person name="Pearson M."/>
            <person name="Roberts A."/>
            <person name="Saif S."/>
            <person name="Shea T."/>
            <person name="Shenoy N."/>
            <person name="Sisk P."/>
            <person name="Stolte C."/>
            <person name="Sykes S."/>
            <person name="White J."/>
            <person name="Yandava C."/>
            <person name="Haas B."/>
            <person name="Henn M.R."/>
            <person name="Nusbaum C."/>
            <person name="Birren B."/>
        </authorList>
    </citation>
    <scope>NUCLEOTIDE SEQUENCE [LARGE SCALE GENOMIC DNA]</scope>
</reference>
<gene>
    <name evidence="2" type="ORF">LOAG_03086</name>
</gene>
<dbReference type="AlphaFoldDB" id="A0A1S0U607"/>
<sequence length="142" mass="16508">MTLVNVIWEAFRVVTAAVVVVEGDEEESISKKVEEQLQRAKMKERDVKMKVEEKTLPATLHHQTTKKADWNKFLKTMKRKKWKSKRNEGESRFLQVRTHTHAPLSSFNVTIDQKMMFLMKIFINSGDCGKPGVGDSYHKKML</sequence>
<dbReference type="InParanoid" id="A0A1S0U607"/>
<accession>A0A1S0U607</accession>
<dbReference type="CTD" id="9940480"/>
<feature type="chain" id="PRO_5010312872" evidence="1">
    <location>
        <begin position="17"/>
        <end position="142"/>
    </location>
</feature>